<feature type="transmembrane region" description="Helical" evidence="8">
    <location>
        <begin position="269"/>
        <end position="294"/>
    </location>
</feature>
<feature type="transmembrane region" description="Helical" evidence="8">
    <location>
        <begin position="452"/>
        <end position="472"/>
    </location>
</feature>
<feature type="transmembrane region" description="Helical" evidence="8">
    <location>
        <begin position="201"/>
        <end position="220"/>
    </location>
</feature>
<evidence type="ECO:0000256" key="4">
    <source>
        <dbReference type="ARBA" id="ARBA00022475"/>
    </source>
</evidence>
<feature type="transmembrane region" description="Helical" evidence="8">
    <location>
        <begin position="335"/>
        <end position="357"/>
    </location>
</feature>
<evidence type="ECO:0000259" key="9">
    <source>
        <dbReference type="PROSITE" id="PS50850"/>
    </source>
</evidence>
<dbReference type="Gene3D" id="1.20.1720.10">
    <property type="entry name" value="Multidrug resistance protein D"/>
    <property type="match status" value="1"/>
</dbReference>
<evidence type="ECO:0000313" key="11">
    <source>
        <dbReference type="Proteomes" id="UP000199202"/>
    </source>
</evidence>
<feature type="domain" description="Major facilitator superfamily (MFS) profile" evidence="9">
    <location>
        <begin position="15"/>
        <end position="475"/>
    </location>
</feature>
<comment type="similarity">
    <text evidence="2">Belongs to the major facilitator superfamily. EmrB family.</text>
</comment>
<dbReference type="Pfam" id="PF07690">
    <property type="entry name" value="MFS_1"/>
    <property type="match status" value="1"/>
</dbReference>
<evidence type="ECO:0000256" key="3">
    <source>
        <dbReference type="ARBA" id="ARBA00022448"/>
    </source>
</evidence>
<dbReference type="InterPro" id="IPR011701">
    <property type="entry name" value="MFS"/>
</dbReference>
<keyword evidence="4" id="KW-1003">Cell membrane</keyword>
<organism evidence="10 11">
    <name type="scientific">Nonomuraea jiangxiensis</name>
    <dbReference type="NCBI Taxonomy" id="633440"/>
    <lineage>
        <taxon>Bacteria</taxon>
        <taxon>Bacillati</taxon>
        <taxon>Actinomycetota</taxon>
        <taxon>Actinomycetes</taxon>
        <taxon>Streptosporangiales</taxon>
        <taxon>Streptosporangiaceae</taxon>
        <taxon>Nonomuraea</taxon>
    </lineage>
</organism>
<dbReference type="Gene3D" id="1.20.1250.20">
    <property type="entry name" value="MFS general substrate transporter like domains"/>
    <property type="match status" value="1"/>
</dbReference>
<feature type="transmembrane region" description="Helical" evidence="8">
    <location>
        <begin position="306"/>
        <end position="326"/>
    </location>
</feature>
<evidence type="ECO:0000256" key="7">
    <source>
        <dbReference type="ARBA" id="ARBA00023136"/>
    </source>
</evidence>
<dbReference type="OrthoDB" id="102502at2"/>
<evidence type="ECO:0000256" key="6">
    <source>
        <dbReference type="ARBA" id="ARBA00022989"/>
    </source>
</evidence>
<dbReference type="PANTHER" id="PTHR42718">
    <property type="entry name" value="MAJOR FACILITATOR SUPERFAMILY MULTIDRUG TRANSPORTER MFSC"/>
    <property type="match status" value="1"/>
</dbReference>
<dbReference type="RefSeq" id="WP_090942243.1">
    <property type="nucleotide sequence ID" value="NZ_FNDJ01000020.1"/>
</dbReference>
<protein>
    <submittedName>
        <fullName evidence="10">Drug resistance transporter, EmrB/QacA subfamily</fullName>
    </submittedName>
</protein>
<keyword evidence="11" id="KW-1185">Reference proteome</keyword>
<accession>A0A1G9FT83</accession>
<feature type="transmembrane region" description="Helical" evidence="8">
    <location>
        <begin position="105"/>
        <end position="128"/>
    </location>
</feature>
<feature type="transmembrane region" description="Helical" evidence="8">
    <location>
        <begin position="232"/>
        <end position="249"/>
    </location>
</feature>
<dbReference type="SUPFAM" id="SSF103473">
    <property type="entry name" value="MFS general substrate transporter"/>
    <property type="match status" value="2"/>
</dbReference>
<keyword evidence="5 8" id="KW-0812">Transmembrane</keyword>
<proteinExistence type="inferred from homology"/>
<comment type="subcellular location">
    <subcellularLocation>
        <location evidence="1">Cell membrane</location>
        <topology evidence="1">Multi-pass membrane protein</topology>
    </subcellularLocation>
</comment>
<dbReference type="PANTHER" id="PTHR42718:SF9">
    <property type="entry name" value="MAJOR FACILITATOR SUPERFAMILY MULTIDRUG TRANSPORTER MFSC"/>
    <property type="match status" value="1"/>
</dbReference>
<dbReference type="GO" id="GO:0022857">
    <property type="term" value="F:transmembrane transporter activity"/>
    <property type="evidence" value="ECO:0007669"/>
    <property type="project" value="InterPro"/>
</dbReference>
<name>A0A1G9FT83_9ACTN</name>
<feature type="transmembrane region" description="Helical" evidence="8">
    <location>
        <begin position="140"/>
        <end position="157"/>
    </location>
</feature>
<dbReference type="PROSITE" id="PS50850">
    <property type="entry name" value="MFS"/>
    <property type="match status" value="1"/>
</dbReference>
<sequence length="477" mass="49543">MLATTTTPVGYAWRTLSVVSLASVLTGLGGSAINVALPEIARHTGADATAAGWILLGFQLTTTVLMVVFGRLADMFGRRTLYLWGLATYTAAALLAGLTPNAWTIVAMRVVQAAGAAMLLTNSAALVSDAFPRERLGEGMGVYVASFSIAGLIGPTLGGVLAESLGWRWVFWFNVPIGLICLAWGALVLRRVPPAGRERGLDLPGCVLVLVTLGGLLLALSEFTRLGWGHPVVLGGLAGFAVGLPLFLVRQARAAHPVVDLGLFRERAFAFGTLASFLNAVARMGMVFLVALYFQAVRGDDPVQAGLKVLPLAVAAMVASVSSGFLQRLLSARTLAVAGAAMTTCGLLVMLAVMSAATPYPAVALGLVLIGLGSGVFLPSNTTAILDGLPSERLGIVNAMRLMLQNTGNVVGTGLVLSIITAPLPAVLHQSVFAGTLSRLRGSAVEQLVTGYQWALATMATISVLTVLACLARRKVT</sequence>
<keyword evidence="7 8" id="KW-0472">Membrane</keyword>
<evidence type="ECO:0000256" key="2">
    <source>
        <dbReference type="ARBA" id="ARBA00008537"/>
    </source>
</evidence>
<dbReference type="GO" id="GO:0005886">
    <property type="term" value="C:plasma membrane"/>
    <property type="evidence" value="ECO:0007669"/>
    <property type="project" value="UniProtKB-SubCell"/>
</dbReference>
<dbReference type="NCBIfam" id="TIGR00711">
    <property type="entry name" value="efflux_EmrB"/>
    <property type="match status" value="1"/>
</dbReference>
<keyword evidence="3" id="KW-0813">Transport</keyword>
<evidence type="ECO:0000256" key="1">
    <source>
        <dbReference type="ARBA" id="ARBA00004651"/>
    </source>
</evidence>
<evidence type="ECO:0000256" key="5">
    <source>
        <dbReference type="ARBA" id="ARBA00022692"/>
    </source>
</evidence>
<evidence type="ECO:0000256" key="8">
    <source>
        <dbReference type="SAM" id="Phobius"/>
    </source>
</evidence>
<dbReference type="EMBL" id="FNDJ01000020">
    <property type="protein sequence ID" value="SDK91590.1"/>
    <property type="molecule type" value="Genomic_DNA"/>
</dbReference>
<dbReference type="CDD" id="cd17321">
    <property type="entry name" value="MFS_MMR_MDR_like"/>
    <property type="match status" value="1"/>
</dbReference>
<evidence type="ECO:0000313" key="10">
    <source>
        <dbReference type="EMBL" id="SDK91590.1"/>
    </source>
</evidence>
<feature type="transmembrane region" description="Helical" evidence="8">
    <location>
        <begin position="81"/>
        <end position="99"/>
    </location>
</feature>
<feature type="transmembrane region" description="Helical" evidence="8">
    <location>
        <begin position="12"/>
        <end position="37"/>
    </location>
</feature>
<reference evidence="10 11" key="1">
    <citation type="submission" date="2016-10" db="EMBL/GenBank/DDBJ databases">
        <authorList>
            <person name="de Groot N.N."/>
        </authorList>
    </citation>
    <scope>NUCLEOTIDE SEQUENCE [LARGE SCALE GENOMIC DNA]</scope>
    <source>
        <strain evidence="10 11">CGMCC 4.6533</strain>
    </source>
</reference>
<feature type="transmembrane region" description="Helical" evidence="8">
    <location>
        <begin position="410"/>
        <end position="432"/>
    </location>
</feature>
<dbReference type="InterPro" id="IPR036259">
    <property type="entry name" value="MFS_trans_sf"/>
</dbReference>
<dbReference type="InterPro" id="IPR004638">
    <property type="entry name" value="EmrB-like"/>
</dbReference>
<feature type="transmembrane region" description="Helical" evidence="8">
    <location>
        <begin position="169"/>
        <end position="189"/>
    </location>
</feature>
<feature type="transmembrane region" description="Helical" evidence="8">
    <location>
        <begin position="363"/>
        <end position="389"/>
    </location>
</feature>
<dbReference type="Proteomes" id="UP000199202">
    <property type="component" value="Unassembled WGS sequence"/>
</dbReference>
<keyword evidence="6 8" id="KW-1133">Transmembrane helix</keyword>
<dbReference type="InterPro" id="IPR020846">
    <property type="entry name" value="MFS_dom"/>
</dbReference>
<gene>
    <name evidence="10" type="ORF">SAMN05421869_12068</name>
</gene>
<feature type="transmembrane region" description="Helical" evidence="8">
    <location>
        <begin position="49"/>
        <end position="69"/>
    </location>
</feature>
<dbReference type="AlphaFoldDB" id="A0A1G9FT83"/>
<dbReference type="STRING" id="633440.SAMN05421869_12068"/>